<dbReference type="PANTHER" id="PTHR22888">
    <property type="entry name" value="CYTOCHROME C OXIDASE, SUBUNIT II"/>
    <property type="match status" value="1"/>
</dbReference>
<dbReference type="KEGG" id="maes:Ga0123461_1686"/>
<dbReference type="OrthoDB" id="5289027at2"/>
<dbReference type="InterPro" id="IPR008972">
    <property type="entry name" value="Cupredoxin"/>
</dbReference>
<keyword evidence="5" id="KW-0249">Electron transport</keyword>
<evidence type="ECO:0000313" key="12">
    <source>
        <dbReference type="EMBL" id="ATX80099.1"/>
    </source>
</evidence>
<comment type="catalytic activity">
    <reaction evidence="8">
        <text>4 Fe(II)-[cytochrome c] + O2 + 8 H(+)(in) = 4 Fe(III)-[cytochrome c] + 2 H2O + 4 H(+)(out)</text>
        <dbReference type="Rhea" id="RHEA:11436"/>
        <dbReference type="Rhea" id="RHEA-COMP:10350"/>
        <dbReference type="Rhea" id="RHEA-COMP:14399"/>
        <dbReference type="ChEBI" id="CHEBI:15377"/>
        <dbReference type="ChEBI" id="CHEBI:15378"/>
        <dbReference type="ChEBI" id="CHEBI:15379"/>
        <dbReference type="ChEBI" id="CHEBI:29033"/>
        <dbReference type="ChEBI" id="CHEBI:29034"/>
        <dbReference type="EC" id="7.1.1.9"/>
    </reaction>
</comment>
<evidence type="ECO:0000313" key="13">
    <source>
        <dbReference type="Proteomes" id="UP000231701"/>
    </source>
</evidence>
<feature type="transmembrane region" description="Helical" evidence="9">
    <location>
        <begin position="53"/>
        <end position="75"/>
    </location>
</feature>
<dbReference type="PROSITE" id="PS50857">
    <property type="entry name" value="COX2_CUA"/>
    <property type="match status" value="1"/>
</dbReference>
<proteinExistence type="inferred from homology"/>
<dbReference type="GO" id="GO:0016020">
    <property type="term" value="C:membrane"/>
    <property type="evidence" value="ECO:0007669"/>
    <property type="project" value="UniProtKB-SubCell"/>
</dbReference>
<dbReference type="SUPFAM" id="SSF49503">
    <property type="entry name" value="Cupredoxins"/>
    <property type="match status" value="1"/>
</dbReference>
<evidence type="ECO:0000256" key="8">
    <source>
        <dbReference type="ARBA" id="ARBA00047816"/>
    </source>
</evidence>
<dbReference type="Pfam" id="PF00116">
    <property type="entry name" value="COX2"/>
    <property type="match status" value="1"/>
</dbReference>
<keyword evidence="13" id="KW-1185">Reference proteome</keyword>
<dbReference type="PANTHER" id="PTHR22888:SF9">
    <property type="entry name" value="CYTOCHROME C OXIDASE SUBUNIT 2"/>
    <property type="match status" value="1"/>
</dbReference>
<gene>
    <name evidence="12" type="ORF">Ga0123461_1686</name>
</gene>
<evidence type="ECO:0000256" key="9">
    <source>
        <dbReference type="SAM" id="Phobius"/>
    </source>
</evidence>
<keyword evidence="4" id="KW-0479">Metal-binding</keyword>
<evidence type="ECO:0000256" key="4">
    <source>
        <dbReference type="ARBA" id="ARBA00022723"/>
    </source>
</evidence>
<protein>
    <submittedName>
        <fullName evidence="12">Cytochrome c oxidase subunit 2</fullName>
        <ecNumber evidence="12">1.9.3.1</ecNumber>
    </submittedName>
</protein>
<evidence type="ECO:0000256" key="6">
    <source>
        <dbReference type="ARBA" id="ARBA00023008"/>
    </source>
</evidence>
<evidence type="ECO:0000256" key="7">
    <source>
        <dbReference type="ARBA" id="ARBA00023136"/>
    </source>
</evidence>
<keyword evidence="10" id="KW-0732">Signal</keyword>
<dbReference type="EMBL" id="CP018799">
    <property type="protein sequence ID" value="ATX80099.1"/>
    <property type="molecule type" value="Genomic_DNA"/>
</dbReference>
<sequence length="260" mass="29105">MKVKSLMHKVMGAMLALPLIPSLAHAFQAAPATRADYNGWTPHEHWDEVWHETMWDITILGVVFAIITIAFMVIYVRKGHGERGKLPQLSPQAKLGWVVIPCMLFLGDDLFLYVKGFDLHNHMRNVPTNAVEVKVTGSMWNWNYVDANGIDTDNELVVKVGTPVVLRMVSDDVLHSHYMNRYRVTEDLMPGRITWEWFMPNEEGESVVTCREYCGTMHSGMYGTVKALSEADYDAYVAEQAASVPSVTGVASAATTADKI</sequence>
<dbReference type="GO" id="GO:0042773">
    <property type="term" value="P:ATP synthesis coupled electron transport"/>
    <property type="evidence" value="ECO:0007669"/>
    <property type="project" value="TreeGrafter"/>
</dbReference>
<dbReference type="GO" id="GO:0016491">
    <property type="term" value="F:oxidoreductase activity"/>
    <property type="evidence" value="ECO:0007669"/>
    <property type="project" value="UniProtKB-KW"/>
</dbReference>
<keyword evidence="9" id="KW-0812">Transmembrane</keyword>
<keyword evidence="7 9" id="KW-0472">Membrane</keyword>
<dbReference type="Proteomes" id="UP000231701">
    <property type="component" value="Chromosome"/>
</dbReference>
<keyword evidence="9" id="KW-1133">Transmembrane helix</keyword>
<dbReference type="RefSeq" id="WP_100277913.1">
    <property type="nucleotide sequence ID" value="NZ_CP018799.1"/>
</dbReference>
<evidence type="ECO:0000256" key="5">
    <source>
        <dbReference type="ARBA" id="ARBA00022982"/>
    </source>
</evidence>
<evidence type="ECO:0000256" key="3">
    <source>
        <dbReference type="ARBA" id="ARBA00022448"/>
    </source>
</evidence>
<dbReference type="InterPro" id="IPR045187">
    <property type="entry name" value="CcO_II"/>
</dbReference>
<dbReference type="GO" id="GO:0004129">
    <property type="term" value="F:cytochrome-c oxidase activity"/>
    <property type="evidence" value="ECO:0007669"/>
    <property type="project" value="UniProtKB-EC"/>
</dbReference>
<dbReference type="Gene3D" id="2.60.40.420">
    <property type="entry name" value="Cupredoxins - blue copper proteins"/>
    <property type="match status" value="1"/>
</dbReference>
<feature type="domain" description="Cytochrome oxidase subunit II copper A binding" evidence="11">
    <location>
        <begin position="128"/>
        <end position="239"/>
    </location>
</feature>
<evidence type="ECO:0000256" key="2">
    <source>
        <dbReference type="ARBA" id="ARBA00007866"/>
    </source>
</evidence>
<dbReference type="AlphaFoldDB" id="A0A2K8L1K5"/>
<reference evidence="12 13" key="1">
    <citation type="submission" date="2016-12" db="EMBL/GenBank/DDBJ databases">
        <title>Isolation and genomic insights into novel planktonic Zetaproteobacteria from stratified waters of the Chesapeake Bay.</title>
        <authorList>
            <person name="McAllister S.M."/>
            <person name="Kato S."/>
            <person name="Chan C.S."/>
            <person name="Chiu B.K."/>
            <person name="Field E.K."/>
        </authorList>
    </citation>
    <scope>NUCLEOTIDE SEQUENCE [LARGE SCALE GENOMIC DNA]</scope>
    <source>
        <strain evidence="12 13">CP-5</strain>
    </source>
</reference>
<keyword evidence="3" id="KW-0813">Transport</keyword>
<dbReference type="PROSITE" id="PS00078">
    <property type="entry name" value="COX2"/>
    <property type="match status" value="1"/>
</dbReference>
<feature type="signal peptide" evidence="10">
    <location>
        <begin position="1"/>
        <end position="26"/>
    </location>
</feature>
<feature type="chain" id="PRO_5014771925" evidence="10">
    <location>
        <begin position="27"/>
        <end position="260"/>
    </location>
</feature>
<comment type="similarity">
    <text evidence="2">Belongs to the cytochrome c oxidase subunit 2 family.</text>
</comment>
<comment type="subcellular location">
    <subcellularLocation>
        <location evidence="1">Membrane</location>
    </subcellularLocation>
</comment>
<accession>A0A2K8L1K5</accession>
<dbReference type="InterPro" id="IPR001505">
    <property type="entry name" value="Copper_CuA"/>
</dbReference>
<dbReference type="GO" id="GO:0005507">
    <property type="term" value="F:copper ion binding"/>
    <property type="evidence" value="ECO:0007669"/>
    <property type="project" value="InterPro"/>
</dbReference>
<dbReference type="EC" id="1.9.3.1" evidence="12"/>
<keyword evidence="6" id="KW-0186">Copper</keyword>
<organism evidence="12 13">
    <name type="scientific">Mariprofundus aestuarium</name>
    <dbReference type="NCBI Taxonomy" id="1921086"/>
    <lineage>
        <taxon>Bacteria</taxon>
        <taxon>Pseudomonadati</taxon>
        <taxon>Pseudomonadota</taxon>
        <taxon>Candidatius Mariprofundia</taxon>
        <taxon>Mariprofundales</taxon>
        <taxon>Mariprofundaceae</taxon>
        <taxon>Mariprofundus</taxon>
    </lineage>
</organism>
<evidence type="ECO:0000256" key="10">
    <source>
        <dbReference type="SAM" id="SignalP"/>
    </source>
</evidence>
<keyword evidence="12" id="KW-0560">Oxidoreductase</keyword>
<evidence type="ECO:0000259" key="11">
    <source>
        <dbReference type="PROSITE" id="PS50857"/>
    </source>
</evidence>
<evidence type="ECO:0000256" key="1">
    <source>
        <dbReference type="ARBA" id="ARBA00004370"/>
    </source>
</evidence>
<name>A0A2K8L1K5_MARES</name>
<dbReference type="InterPro" id="IPR002429">
    <property type="entry name" value="CcO_II-like_C"/>
</dbReference>